<proteinExistence type="predicted"/>
<dbReference type="PANTHER" id="PTHR14002">
    <property type="entry name" value="ENDOGLIN/TGF-BETA RECEPTOR TYPE III"/>
    <property type="match status" value="1"/>
</dbReference>
<dbReference type="InterPro" id="IPR055355">
    <property type="entry name" value="ZP-C"/>
</dbReference>
<dbReference type="EMBL" id="CADEAL010000936">
    <property type="protein sequence ID" value="CAB1427036.1"/>
    <property type="molecule type" value="Genomic_DNA"/>
</dbReference>
<keyword evidence="1" id="KW-0732">Signal</keyword>
<evidence type="ECO:0000313" key="6">
    <source>
        <dbReference type="Proteomes" id="UP001153269"/>
    </source>
</evidence>
<accession>A0A9N7YIU1</accession>
<sequence>MVTTEVGTGEFADFSNVQFINISGVINSIDPAAGMITYRPQIMYMFSCRYPMQYLLNNTEVAVSGVKVAMRGNNGSFISSLDLKLYNDEQYLEPLVIPSTGLNLKTKIYVAVTATNLTDRFNVLLDRCYATTEPYPATNSFYDLFVGCTRDAQTKLDLNGVDQKAYFSFEAFRFVMHKNKTVSTFYLHCVTRLCEVSSCSTFLPTCDGSKRRKREIQEVSDAATVTSPPIVVGQQGSEEPRPATYASQMSSEYNENRATGLDVPIVFTGTVLCLQSDDYSSPVVAVIICIVILTIVVVAMAAYVVLHNRRKPLIQ</sequence>
<gene>
    <name evidence="5" type="ORF">PLEPLA_LOCUS14974</name>
</gene>
<evidence type="ECO:0000256" key="2">
    <source>
        <dbReference type="ARBA" id="ARBA00023157"/>
    </source>
</evidence>
<evidence type="ECO:0000313" key="5">
    <source>
        <dbReference type="EMBL" id="CAB1427036.1"/>
    </source>
</evidence>
<evidence type="ECO:0000256" key="3">
    <source>
        <dbReference type="SAM" id="Phobius"/>
    </source>
</evidence>
<keyword evidence="3" id="KW-0472">Membrane</keyword>
<evidence type="ECO:0000256" key="1">
    <source>
        <dbReference type="ARBA" id="ARBA00022729"/>
    </source>
</evidence>
<keyword evidence="6" id="KW-1185">Reference proteome</keyword>
<dbReference type="Gene3D" id="2.60.40.4100">
    <property type="entry name" value="Zona pellucida, ZP-C domain"/>
    <property type="match status" value="1"/>
</dbReference>
<dbReference type="Proteomes" id="UP001153269">
    <property type="component" value="Unassembled WGS sequence"/>
</dbReference>
<feature type="domain" description="ZP" evidence="4">
    <location>
        <begin position="1"/>
        <end position="213"/>
    </location>
</feature>
<dbReference type="InterPro" id="IPR042235">
    <property type="entry name" value="ZP-C_dom"/>
</dbReference>
<feature type="transmembrane region" description="Helical" evidence="3">
    <location>
        <begin position="283"/>
        <end position="306"/>
    </location>
</feature>
<reference evidence="5" key="1">
    <citation type="submission" date="2020-03" db="EMBL/GenBank/DDBJ databases">
        <authorList>
            <person name="Weist P."/>
        </authorList>
    </citation>
    <scope>NUCLEOTIDE SEQUENCE</scope>
</reference>
<keyword evidence="3" id="KW-1133">Transmembrane helix</keyword>
<dbReference type="Pfam" id="PF00100">
    <property type="entry name" value="Zona_pellucida"/>
    <property type="match status" value="1"/>
</dbReference>
<organism evidence="5 6">
    <name type="scientific">Pleuronectes platessa</name>
    <name type="common">European plaice</name>
    <dbReference type="NCBI Taxonomy" id="8262"/>
    <lineage>
        <taxon>Eukaryota</taxon>
        <taxon>Metazoa</taxon>
        <taxon>Chordata</taxon>
        <taxon>Craniata</taxon>
        <taxon>Vertebrata</taxon>
        <taxon>Euteleostomi</taxon>
        <taxon>Actinopterygii</taxon>
        <taxon>Neopterygii</taxon>
        <taxon>Teleostei</taxon>
        <taxon>Neoteleostei</taxon>
        <taxon>Acanthomorphata</taxon>
        <taxon>Carangaria</taxon>
        <taxon>Pleuronectiformes</taxon>
        <taxon>Pleuronectoidei</taxon>
        <taxon>Pleuronectidae</taxon>
        <taxon>Pleuronectes</taxon>
    </lineage>
</organism>
<dbReference type="SMART" id="SM00241">
    <property type="entry name" value="ZP"/>
    <property type="match status" value="1"/>
</dbReference>
<dbReference type="AlphaFoldDB" id="A0A9N7YIU1"/>
<dbReference type="PROSITE" id="PS51034">
    <property type="entry name" value="ZP_2"/>
    <property type="match status" value="1"/>
</dbReference>
<dbReference type="PANTHER" id="PTHR14002:SF10">
    <property type="entry name" value="ZONA PELLUCIDA-LIKE DOMAIN-CONTAINING PROTEIN 1-RELATED"/>
    <property type="match status" value="1"/>
</dbReference>
<keyword evidence="3" id="KW-0812">Transmembrane</keyword>
<keyword evidence="2" id="KW-1015">Disulfide bond</keyword>
<comment type="caution">
    <text evidence="5">The sequence shown here is derived from an EMBL/GenBank/DDBJ whole genome shotgun (WGS) entry which is preliminary data.</text>
</comment>
<name>A0A9N7YIU1_PLEPL</name>
<dbReference type="InterPro" id="IPR001507">
    <property type="entry name" value="ZP_dom"/>
</dbReference>
<protein>
    <recommendedName>
        <fullName evidence="4">ZP domain-containing protein</fullName>
    </recommendedName>
</protein>
<evidence type="ECO:0000259" key="4">
    <source>
        <dbReference type="PROSITE" id="PS51034"/>
    </source>
</evidence>